<dbReference type="AlphaFoldDB" id="A0A4Y2UJF7"/>
<keyword evidence="2" id="KW-1185">Reference proteome</keyword>
<accession>A0A4Y2UJF7</accession>
<comment type="caution">
    <text evidence="1">The sequence shown here is derived from an EMBL/GenBank/DDBJ whole genome shotgun (WGS) entry which is preliminary data.</text>
</comment>
<dbReference type="Proteomes" id="UP000499080">
    <property type="component" value="Unassembled WGS sequence"/>
</dbReference>
<protein>
    <submittedName>
        <fullName evidence="1">Uncharacterized protein</fullName>
    </submittedName>
</protein>
<evidence type="ECO:0000313" key="1">
    <source>
        <dbReference type="EMBL" id="GBO13048.1"/>
    </source>
</evidence>
<name>A0A4Y2UJF7_ARAVE</name>
<organism evidence="1 2">
    <name type="scientific">Araneus ventricosus</name>
    <name type="common">Orbweaver spider</name>
    <name type="synonym">Epeira ventricosa</name>
    <dbReference type="NCBI Taxonomy" id="182803"/>
    <lineage>
        <taxon>Eukaryota</taxon>
        <taxon>Metazoa</taxon>
        <taxon>Ecdysozoa</taxon>
        <taxon>Arthropoda</taxon>
        <taxon>Chelicerata</taxon>
        <taxon>Arachnida</taxon>
        <taxon>Araneae</taxon>
        <taxon>Araneomorphae</taxon>
        <taxon>Entelegynae</taxon>
        <taxon>Araneoidea</taxon>
        <taxon>Araneidae</taxon>
        <taxon>Araneus</taxon>
    </lineage>
</organism>
<gene>
    <name evidence="1" type="ORF">AVEN_207057_1</name>
</gene>
<sequence>MPFVLLASHPVNSMMKKTPRLDRPDNPSSVFQKSKGALTDHWLLKSISCKIHLVVHNTDTLCGDPEFHRVGICVAVTLLLLHIKRIRKVAGGHTEHLITTGIRSLLRNLGAMAFFGI</sequence>
<dbReference type="EMBL" id="BGPR01037458">
    <property type="protein sequence ID" value="GBO13048.1"/>
    <property type="molecule type" value="Genomic_DNA"/>
</dbReference>
<evidence type="ECO:0000313" key="2">
    <source>
        <dbReference type="Proteomes" id="UP000499080"/>
    </source>
</evidence>
<proteinExistence type="predicted"/>
<reference evidence="1 2" key="1">
    <citation type="journal article" date="2019" name="Sci. Rep.">
        <title>Orb-weaving spider Araneus ventricosus genome elucidates the spidroin gene catalogue.</title>
        <authorList>
            <person name="Kono N."/>
            <person name="Nakamura H."/>
            <person name="Ohtoshi R."/>
            <person name="Moran D.A.P."/>
            <person name="Shinohara A."/>
            <person name="Yoshida Y."/>
            <person name="Fujiwara M."/>
            <person name="Mori M."/>
            <person name="Tomita M."/>
            <person name="Arakawa K."/>
        </authorList>
    </citation>
    <scope>NUCLEOTIDE SEQUENCE [LARGE SCALE GENOMIC DNA]</scope>
</reference>